<dbReference type="HOGENOM" id="CLU_1335342_0_0_10"/>
<name>A0A0F5JDH4_9BACT</name>
<dbReference type="STRING" id="1203610.HMPREF1536_03006"/>
<sequence length="205" mass="23430">MIGKYLNLTEAYTYFCLAIKSDRESLFSKIKQETLANYISDNGYTDKDIISVWTVRDHLKKFKDCGLITKETKTTVNGTQVTKQNTYQLTDEHYVLIDEAIVKEPISNELKGFLILLKTRCINSTNLCKYSIRELADTLAVGKSTVGKYLKQAEEAGYIKRDSNGITLLNDNIFIITRETQIATMKRIYEEAITDEDYAADKFLS</sequence>
<gene>
    <name evidence="1" type="ORF">HMPREF1536_03006</name>
</gene>
<accession>A0A0F5JDH4</accession>
<dbReference type="InterPro" id="IPR036390">
    <property type="entry name" value="WH_DNA-bd_sf"/>
</dbReference>
<dbReference type="AlphaFoldDB" id="A0A0F5JDH4"/>
<proteinExistence type="predicted"/>
<protein>
    <submittedName>
        <fullName evidence="1">Uncharacterized protein</fullName>
    </submittedName>
</protein>
<dbReference type="SUPFAM" id="SSF46785">
    <property type="entry name" value="Winged helix' DNA-binding domain"/>
    <property type="match status" value="1"/>
</dbReference>
<organism evidence="1 2">
    <name type="scientific">Parabacteroides gordonii MS-1 = DSM 23371</name>
    <dbReference type="NCBI Taxonomy" id="1203610"/>
    <lineage>
        <taxon>Bacteria</taxon>
        <taxon>Pseudomonadati</taxon>
        <taxon>Bacteroidota</taxon>
        <taxon>Bacteroidia</taxon>
        <taxon>Bacteroidales</taxon>
        <taxon>Tannerellaceae</taxon>
        <taxon>Parabacteroides</taxon>
    </lineage>
</organism>
<comment type="caution">
    <text evidence="1">The sequence shown here is derived from an EMBL/GenBank/DDBJ whole genome shotgun (WGS) entry which is preliminary data.</text>
</comment>
<dbReference type="EMBL" id="AQHW01000015">
    <property type="protein sequence ID" value="KKB55535.1"/>
    <property type="molecule type" value="Genomic_DNA"/>
</dbReference>
<dbReference type="PATRIC" id="fig|1203610.3.peg.3072"/>
<evidence type="ECO:0000313" key="1">
    <source>
        <dbReference type="EMBL" id="KKB55535.1"/>
    </source>
</evidence>
<dbReference type="Gene3D" id="1.10.10.10">
    <property type="entry name" value="Winged helix-like DNA-binding domain superfamily/Winged helix DNA-binding domain"/>
    <property type="match status" value="1"/>
</dbReference>
<keyword evidence="2" id="KW-1185">Reference proteome</keyword>
<dbReference type="InterPro" id="IPR036388">
    <property type="entry name" value="WH-like_DNA-bd_sf"/>
</dbReference>
<reference evidence="1 2" key="1">
    <citation type="submission" date="2013-04" db="EMBL/GenBank/DDBJ databases">
        <title>The Genome Sequence of Parabacteroides gordonii DSM 23371.</title>
        <authorList>
            <consortium name="The Broad Institute Genomics Platform"/>
            <person name="Earl A."/>
            <person name="Ward D."/>
            <person name="Feldgarden M."/>
            <person name="Gevers D."/>
            <person name="Martens E."/>
            <person name="Sakamoto M."/>
            <person name="Benno Y."/>
            <person name="Suzuki N."/>
            <person name="Matsunaga N."/>
            <person name="Koshihara K."/>
            <person name="Seki M."/>
            <person name="Komiya H."/>
            <person name="Walker B."/>
            <person name="Young S."/>
            <person name="Zeng Q."/>
            <person name="Gargeya S."/>
            <person name="Fitzgerald M."/>
            <person name="Haas B."/>
            <person name="Abouelleil A."/>
            <person name="Allen A.W."/>
            <person name="Alvarado L."/>
            <person name="Arachchi H.M."/>
            <person name="Berlin A.M."/>
            <person name="Chapman S.B."/>
            <person name="Gainer-Dewar J."/>
            <person name="Goldberg J."/>
            <person name="Griggs A."/>
            <person name="Gujja S."/>
            <person name="Hansen M."/>
            <person name="Howarth C."/>
            <person name="Imamovic A."/>
            <person name="Ireland A."/>
            <person name="Larimer J."/>
            <person name="McCowan C."/>
            <person name="Murphy C."/>
            <person name="Pearson M."/>
            <person name="Poon T.W."/>
            <person name="Priest M."/>
            <person name="Roberts A."/>
            <person name="Saif S."/>
            <person name="Shea T."/>
            <person name="Sisk P."/>
            <person name="Sykes S."/>
            <person name="Wortman J."/>
            <person name="Nusbaum C."/>
            <person name="Birren B."/>
        </authorList>
    </citation>
    <scope>NUCLEOTIDE SEQUENCE [LARGE SCALE GENOMIC DNA]</scope>
    <source>
        <strain evidence="1 2">MS-1</strain>
    </source>
</reference>
<evidence type="ECO:0000313" key="2">
    <source>
        <dbReference type="Proteomes" id="UP000033035"/>
    </source>
</evidence>
<dbReference type="Proteomes" id="UP000033035">
    <property type="component" value="Unassembled WGS sequence"/>
</dbReference>